<dbReference type="InterPro" id="IPR004480">
    <property type="entry name" value="Monothiol_GRX-rel"/>
</dbReference>
<dbReference type="PANTHER" id="PTHR10293">
    <property type="entry name" value="GLUTAREDOXIN FAMILY MEMBER"/>
    <property type="match status" value="1"/>
</dbReference>
<comment type="function">
    <text evidence="5">Monothiol glutaredoxin involved in the biogenesis of iron-sulfur clusters. Binds one iron-sulfur cluster per dimer. The iron-sulfur cluster is bound between subunits, and is complexed by a bound glutathione and a cysteine residue from each subunit.</text>
</comment>
<dbReference type="AlphaFoldDB" id="A0A4R0QZM0"/>
<dbReference type="GO" id="GO:0005634">
    <property type="term" value="C:nucleus"/>
    <property type="evidence" value="ECO:0007669"/>
    <property type="project" value="TreeGrafter"/>
</dbReference>
<dbReference type="Pfam" id="PF00462">
    <property type="entry name" value="Glutaredoxin"/>
    <property type="match status" value="1"/>
</dbReference>
<keyword evidence="3" id="KW-0408">Iron</keyword>
<dbReference type="CDD" id="cd02984">
    <property type="entry name" value="TRX_PICOT"/>
    <property type="match status" value="1"/>
</dbReference>
<sequence length="275" mass="30430">RNGAISTFLPQFRKINQLCLSSTANSLFIAYTIRMTADATPSNFSIVDSAEHFQTLLSADLNRVSLLNFWAPWAEPCKQMNDVVLELAKKYPELLVLQIQAEEQEDIAESFTVESVPSIVILRGHTLLGRVSGADAAALTQLIATHVRPQGAVAPQSHTNGKLVASEEEKGETQEELNDRMRKLMTMDKVVLFMKGEPDAPRCGFSRKLVGILRDQGIAFSHFDILSDESVRSGLKIMNSWPTFPQLIINGEFVGGLDIVQEMVENGELKELVEA</sequence>
<evidence type="ECO:0000313" key="8">
    <source>
        <dbReference type="EMBL" id="TCD59752.1"/>
    </source>
</evidence>
<protein>
    <submittedName>
        <fullName evidence="8">Monothiol glutaredoxin grx4</fullName>
    </submittedName>
</protein>
<dbReference type="Proteomes" id="UP000292702">
    <property type="component" value="Unassembled WGS sequence"/>
</dbReference>
<dbReference type="GO" id="GO:0015036">
    <property type="term" value="F:disulfide oxidoreductase activity"/>
    <property type="evidence" value="ECO:0007669"/>
    <property type="project" value="UniProtKB-ARBA"/>
</dbReference>
<evidence type="ECO:0000256" key="6">
    <source>
        <dbReference type="SAM" id="MobiDB-lite"/>
    </source>
</evidence>
<evidence type="ECO:0000256" key="4">
    <source>
        <dbReference type="ARBA" id="ARBA00023014"/>
    </source>
</evidence>
<organism evidence="8 9">
    <name type="scientific">Steccherinum ochraceum</name>
    <dbReference type="NCBI Taxonomy" id="92696"/>
    <lineage>
        <taxon>Eukaryota</taxon>
        <taxon>Fungi</taxon>
        <taxon>Dikarya</taxon>
        <taxon>Basidiomycota</taxon>
        <taxon>Agaricomycotina</taxon>
        <taxon>Agaricomycetes</taxon>
        <taxon>Polyporales</taxon>
        <taxon>Steccherinaceae</taxon>
        <taxon>Steccherinum</taxon>
    </lineage>
</organism>
<dbReference type="Pfam" id="PF00085">
    <property type="entry name" value="Thioredoxin"/>
    <property type="match status" value="1"/>
</dbReference>
<keyword evidence="4" id="KW-0411">Iron-sulfur</keyword>
<name>A0A4R0QZM0_9APHY</name>
<dbReference type="CDD" id="cd03028">
    <property type="entry name" value="GRX_PICOT_like"/>
    <property type="match status" value="1"/>
</dbReference>
<dbReference type="EMBL" id="RWJN01000768">
    <property type="protein sequence ID" value="TCD59752.1"/>
    <property type="molecule type" value="Genomic_DNA"/>
</dbReference>
<dbReference type="GO" id="GO:0046872">
    <property type="term" value="F:metal ion binding"/>
    <property type="evidence" value="ECO:0007669"/>
    <property type="project" value="UniProtKB-KW"/>
</dbReference>
<dbReference type="FunFam" id="3.40.30.10:FF:000092">
    <property type="entry name" value="Monothiol glutaredoxin"/>
    <property type="match status" value="1"/>
</dbReference>
<evidence type="ECO:0000256" key="5">
    <source>
        <dbReference type="ARBA" id="ARBA00055846"/>
    </source>
</evidence>
<comment type="caution">
    <text evidence="8">The sequence shown here is derived from an EMBL/GenBank/DDBJ whole genome shotgun (WGS) entry which is preliminary data.</text>
</comment>
<feature type="region of interest" description="Disordered" evidence="6">
    <location>
        <begin position="151"/>
        <end position="173"/>
    </location>
</feature>
<dbReference type="InterPro" id="IPR033658">
    <property type="entry name" value="GRX_PICOT-like"/>
</dbReference>
<dbReference type="OrthoDB" id="415696at2759"/>
<evidence type="ECO:0000256" key="3">
    <source>
        <dbReference type="ARBA" id="ARBA00023004"/>
    </source>
</evidence>
<evidence type="ECO:0000313" key="9">
    <source>
        <dbReference type="Proteomes" id="UP000292702"/>
    </source>
</evidence>
<keyword evidence="2" id="KW-0479">Metal-binding</keyword>
<evidence type="ECO:0000259" key="7">
    <source>
        <dbReference type="PROSITE" id="PS51352"/>
    </source>
</evidence>
<dbReference type="InterPro" id="IPR002109">
    <property type="entry name" value="Glutaredoxin"/>
</dbReference>
<proteinExistence type="inferred from homology"/>
<dbReference type="Gene3D" id="3.40.30.10">
    <property type="entry name" value="Glutaredoxin"/>
    <property type="match status" value="2"/>
</dbReference>
<dbReference type="PROSITE" id="PS51352">
    <property type="entry name" value="THIOREDOXIN_2"/>
    <property type="match status" value="1"/>
</dbReference>
<dbReference type="FunFam" id="3.40.30.10:FF:000012">
    <property type="entry name" value="Monothiol glutaredoxin"/>
    <property type="match status" value="1"/>
</dbReference>
<accession>A0A4R0QZM0</accession>
<comment type="similarity">
    <text evidence="1">Belongs to the glutaredoxin family. Monothiol subfamily.</text>
</comment>
<feature type="domain" description="Thioredoxin" evidence="7">
    <location>
        <begin position="35"/>
        <end position="186"/>
    </location>
</feature>
<dbReference type="GO" id="GO:0051537">
    <property type="term" value="F:2 iron, 2 sulfur cluster binding"/>
    <property type="evidence" value="ECO:0007669"/>
    <property type="project" value="TreeGrafter"/>
</dbReference>
<dbReference type="PROSITE" id="PS51354">
    <property type="entry name" value="GLUTAREDOXIN_2"/>
    <property type="match status" value="1"/>
</dbReference>
<dbReference type="InterPro" id="IPR036249">
    <property type="entry name" value="Thioredoxin-like_sf"/>
</dbReference>
<gene>
    <name evidence="8" type="primary">GRX4</name>
    <name evidence="8" type="ORF">EIP91_011579</name>
</gene>
<dbReference type="PANTHER" id="PTHR10293:SF73">
    <property type="entry name" value="GLUTAREDOXIN-3"/>
    <property type="match status" value="1"/>
</dbReference>
<reference evidence="8 9" key="1">
    <citation type="submission" date="2018-11" db="EMBL/GenBank/DDBJ databases">
        <title>Genome assembly of Steccherinum ochraceum LE-BIN_3174, the white-rot fungus of the Steccherinaceae family (The Residual Polyporoid clade, Polyporales, Basidiomycota).</title>
        <authorList>
            <person name="Fedorova T.V."/>
            <person name="Glazunova O.A."/>
            <person name="Landesman E.O."/>
            <person name="Moiseenko K.V."/>
            <person name="Psurtseva N.V."/>
            <person name="Savinova O.S."/>
            <person name="Shakhova N.V."/>
            <person name="Tyazhelova T.V."/>
            <person name="Vasina D.V."/>
        </authorList>
    </citation>
    <scope>NUCLEOTIDE SEQUENCE [LARGE SCALE GENOMIC DNA]</scope>
    <source>
        <strain evidence="8 9">LE-BIN_3174</strain>
    </source>
</reference>
<evidence type="ECO:0000256" key="2">
    <source>
        <dbReference type="ARBA" id="ARBA00022723"/>
    </source>
</evidence>
<dbReference type="InterPro" id="IPR013766">
    <property type="entry name" value="Thioredoxin_domain"/>
</dbReference>
<evidence type="ECO:0000256" key="1">
    <source>
        <dbReference type="ARBA" id="ARBA00009630"/>
    </source>
</evidence>
<feature type="non-terminal residue" evidence="8">
    <location>
        <position position="1"/>
    </location>
</feature>
<dbReference type="SUPFAM" id="SSF52833">
    <property type="entry name" value="Thioredoxin-like"/>
    <property type="match status" value="2"/>
</dbReference>
<keyword evidence="9" id="KW-1185">Reference proteome</keyword>
<dbReference type="GO" id="GO:0005829">
    <property type="term" value="C:cytosol"/>
    <property type="evidence" value="ECO:0007669"/>
    <property type="project" value="TreeGrafter"/>
</dbReference>
<dbReference type="GO" id="GO:0006879">
    <property type="term" value="P:intracellular iron ion homeostasis"/>
    <property type="evidence" value="ECO:0007669"/>
    <property type="project" value="TreeGrafter"/>
</dbReference>
<dbReference type="STRING" id="92696.A0A4R0QZM0"/>